<name>A0A0C2A7N3_9BACT</name>
<evidence type="ECO:0000256" key="1">
    <source>
        <dbReference type="SAM" id="MobiDB-lite"/>
    </source>
</evidence>
<feature type="signal peptide" evidence="2">
    <location>
        <begin position="1"/>
        <end position="33"/>
    </location>
</feature>
<accession>A0A0C2A7N3</accession>
<feature type="region of interest" description="Disordered" evidence="1">
    <location>
        <begin position="41"/>
        <end position="99"/>
    </location>
</feature>
<dbReference type="AlphaFoldDB" id="A0A0C2A7N3"/>
<dbReference type="Proteomes" id="UP000031599">
    <property type="component" value="Unassembled WGS sequence"/>
</dbReference>
<evidence type="ECO:0008006" key="5">
    <source>
        <dbReference type="Google" id="ProtNLM"/>
    </source>
</evidence>
<reference evidence="3 4" key="1">
    <citation type="submission" date="2014-12" db="EMBL/GenBank/DDBJ databases">
        <title>Genome assembly of Enhygromyxa salina DSM 15201.</title>
        <authorList>
            <person name="Sharma G."/>
            <person name="Subramanian S."/>
        </authorList>
    </citation>
    <scope>NUCLEOTIDE SEQUENCE [LARGE SCALE GENOMIC DNA]</scope>
    <source>
        <strain evidence="3 4">DSM 15201</strain>
    </source>
</reference>
<keyword evidence="2" id="KW-0732">Signal</keyword>
<evidence type="ECO:0000313" key="3">
    <source>
        <dbReference type="EMBL" id="KIG19608.1"/>
    </source>
</evidence>
<gene>
    <name evidence="3" type="ORF">DB30_00117</name>
</gene>
<evidence type="ECO:0000313" key="4">
    <source>
        <dbReference type="Proteomes" id="UP000031599"/>
    </source>
</evidence>
<dbReference type="EMBL" id="JMCC02000001">
    <property type="protein sequence ID" value="KIG19608.1"/>
    <property type="molecule type" value="Genomic_DNA"/>
</dbReference>
<sequence length="350" mass="36679">MLNVVPVVAHRVRRLAQLAGLLSVVAALGVVSAGCQQINYGEGNNDDDWQPPPQDPWWEDTDSGNDSPPHEDAGSSDESDESTDDGGPPKLDTPSDKPDTPCTVVDLLFVIDNSNSMSAEQANLIASFDGFIAGIQANLDEANDYHIGVVTTDAYALNDPPCQELGALVTSSAGGSCGPWTAGRFISLADELAPAFTCAANIGGNGDTDEHQLEAALRAIGPELGAPGGCNEGFIRDDALLVLIVITDEDDGAMFDQGSPGGPSDWFAQLVARKGIESNIVMLALGGLPPPNACNNAVPFEGAQITYRISQLVNKFSYGQMGDVCADDYSAFFSNALEVIHDACNNFTEG</sequence>
<feature type="chain" id="PRO_5002144935" description="VWFA domain-containing protein" evidence="2">
    <location>
        <begin position="34"/>
        <end position="350"/>
    </location>
</feature>
<dbReference type="InterPro" id="IPR036465">
    <property type="entry name" value="vWFA_dom_sf"/>
</dbReference>
<feature type="compositionally biased region" description="Acidic residues" evidence="1">
    <location>
        <begin position="74"/>
        <end position="84"/>
    </location>
</feature>
<comment type="caution">
    <text evidence="3">The sequence shown here is derived from an EMBL/GenBank/DDBJ whole genome shotgun (WGS) entry which is preliminary data.</text>
</comment>
<protein>
    <recommendedName>
        <fullName evidence="5">VWFA domain-containing protein</fullName>
    </recommendedName>
</protein>
<dbReference type="Gene3D" id="3.40.50.410">
    <property type="entry name" value="von Willebrand factor, type A domain"/>
    <property type="match status" value="1"/>
</dbReference>
<evidence type="ECO:0000256" key="2">
    <source>
        <dbReference type="SAM" id="SignalP"/>
    </source>
</evidence>
<organism evidence="3 4">
    <name type="scientific">Enhygromyxa salina</name>
    <dbReference type="NCBI Taxonomy" id="215803"/>
    <lineage>
        <taxon>Bacteria</taxon>
        <taxon>Pseudomonadati</taxon>
        <taxon>Myxococcota</taxon>
        <taxon>Polyangia</taxon>
        <taxon>Nannocystales</taxon>
        <taxon>Nannocystaceae</taxon>
        <taxon>Enhygromyxa</taxon>
    </lineage>
</organism>
<proteinExistence type="predicted"/>